<evidence type="ECO:0000313" key="3">
    <source>
        <dbReference type="Proteomes" id="UP000541444"/>
    </source>
</evidence>
<dbReference type="PANTHER" id="PTHR47723">
    <property type="entry name" value="OS05G0353850 PROTEIN"/>
    <property type="match status" value="1"/>
</dbReference>
<feature type="domain" description="RNase H type-1" evidence="1">
    <location>
        <begin position="73"/>
        <end position="192"/>
    </location>
</feature>
<dbReference type="Pfam" id="PF13456">
    <property type="entry name" value="RVT_3"/>
    <property type="match status" value="1"/>
</dbReference>
<dbReference type="InterPro" id="IPR002156">
    <property type="entry name" value="RNaseH_domain"/>
</dbReference>
<comment type="caution">
    <text evidence="2">The sequence shown here is derived from an EMBL/GenBank/DDBJ whole genome shotgun (WGS) entry which is preliminary data.</text>
</comment>
<dbReference type="CDD" id="cd06222">
    <property type="entry name" value="RNase_H_like"/>
    <property type="match status" value="1"/>
</dbReference>
<dbReference type="GO" id="GO:0004523">
    <property type="term" value="F:RNA-DNA hybrid ribonuclease activity"/>
    <property type="evidence" value="ECO:0007669"/>
    <property type="project" value="InterPro"/>
</dbReference>
<dbReference type="OrthoDB" id="1906820at2759"/>
<evidence type="ECO:0000313" key="2">
    <source>
        <dbReference type="EMBL" id="KAF6149581.1"/>
    </source>
</evidence>
<proteinExistence type="predicted"/>
<dbReference type="Proteomes" id="UP000541444">
    <property type="component" value="Unassembled WGS sequence"/>
</dbReference>
<dbReference type="AlphaFoldDB" id="A0A7J7M3W7"/>
<reference evidence="2 3" key="1">
    <citation type="journal article" date="2020" name="IScience">
        <title>Genome Sequencing of the Endangered Kingdonia uniflora (Circaeasteraceae, Ranunculales) Reveals Potential Mechanisms of Evolutionary Specialization.</title>
        <authorList>
            <person name="Sun Y."/>
            <person name="Deng T."/>
            <person name="Zhang A."/>
            <person name="Moore M.J."/>
            <person name="Landis J.B."/>
            <person name="Lin N."/>
            <person name="Zhang H."/>
            <person name="Zhang X."/>
            <person name="Huang J."/>
            <person name="Zhang X."/>
            <person name="Sun H."/>
            <person name="Wang H."/>
        </authorList>
    </citation>
    <scope>NUCLEOTIDE SEQUENCE [LARGE SCALE GENOMIC DNA]</scope>
    <source>
        <strain evidence="2">TB1705</strain>
        <tissue evidence="2">Leaf</tissue>
    </source>
</reference>
<organism evidence="2 3">
    <name type="scientific">Kingdonia uniflora</name>
    <dbReference type="NCBI Taxonomy" id="39325"/>
    <lineage>
        <taxon>Eukaryota</taxon>
        <taxon>Viridiplantae</taxon>
        <taxon>Streptophyta</taxon>
        <taxon>Embryophyta</taxon>
        <taxon>Tracheophyta</taxon>
        <taxon>Spermatophyta</taxon>
        <taxon>Magnoliopsida</taxon>
        <taxon>Ranunculales</taxon>
        <taxon>Circaeasteraceae</taxon>
        <taxon>Kingdonia</taxon>
    </lineage>
</organism>
<dbReference type="PANTHER" id="PTHR47723:SF19">
    <property type="entry name" value="POLYNUCLEOTIDYL TRANSFERASE, RIBONUCLEASE H-LIKE SUPERFAMILY PROTEIN"/>
    <property type="match status" value="1"/>
</dbReference>
<sequence length="230" mass="26069">MDRYGVIVTQQPNLLQENTRSLPTTRRHILVQQEVNSSGYSKPSYGPYYLDSSKPHVSYYKWPKPQAPFVVLNTDGSVREDGCGVGGILRDHNGDPLVAFAAKCEKMPVYVVELQAVRTGLYVALSQGVRYILINIDCTDAIACICSPLTFCNPIAREIVEDIHKFLRMFTLWDCSHLVRETNRGADFLSKFVREGPMKILQPWDFPSKLTQIVKEDKFGCMYVRVKSQG</sequence>
<dbReference type="EMBL" id="JACGCM010001789">
    <property type="protein sequence ID" value="KAF6149581.1"/>
    <property type="molecule type" value="Genomic_DNA"/>
</dbReference>
<dbReference type="SUPFAM" id="SSF53098">
    <property type="entry name" value="Ribonuclease H-like"/>
    <property type="match status" value="1"/>
</dbReference>
<evidence type="ECO:0000259" key="1">
    <source>
        <dbReference type="Pfam" id="PF13456"/>
    </source>
</evidence>
<accession>A0A7J7M3W7</accession>
<keyword evidence="3" id="KW-1185">Reference proteome</keyword>
<dbReference type="GO" id="GO:0003676">
    <property type="term" value="F:nucleic acid binding"/>
    <property type="evidence" value="ECO:0007669"/>
    <property type="project" value="InterPro"/>
</dbReference>
<dbReference type="InterPro" id="IPR036397">
    <property type="entry name" value="RNaseH_sf"/>
</dbReference>
<dbReference type="InterPro" id="IPR044730">
    <property type="entry name" value="RNase_H-like_dom_plant"/>
</dbReference>
<gene>
    <name evidence="2" type="ORF">GIB67_011190</name>
</gene>
<name>A0A7J7M3W7_9MAGN</name>
<dbReference type="InterPro" id="IPR012337">
    <property type="entry name" value="RNaseH-like_sf"/>
</dbReference>
<dbReference type="Gene3D" id="3.30.420.10">
    <property type="entry name" value="Ribonuclease H-like superfamily/Ribonuclease H"/>
    <property type="match status" value="1"/>
</dbReference>
<protein>
    <recommendedName>
        <fullName evidence="1">RNase H type-1 domain-containing protein</fullName>
    </recommendedName>
</protein>
<dbReference type="InterPro" id="IPR053151">
    <property type="entry name" value="RNase_H-like"/>
</dbReference>